<dbReference type="Gene3D" id="3.40.50.10070">
    <property type="entry name" value="TolB, N-terminal domain"/>
    <property type="match status" value="1"/>
</dbReference>
<accession>A0A917AMR1</accession>
<dbReference type="Gene3D" id="2.120.10.30">
    <property type="entry name" value="TolB, C-terminal domain"/>
    <property type="match status" value="1"/>
</dbReference>
<dbReference type="NCBIfam" id="TIGR02800">
    <property type="entry name" value="propeller_TolB"/>
    <property type="match status" value="1"/>
</dbReference>
<dbReference type="Pfam" id="PF04052">
    <property type="entry name" value="TolB_N"/>
    <property type="match status" value="1"/>
</dbReference>
<evidence type="ECO:0000256" key="5">
    <source>
        <dbReference type="HAMAP-Rule" id="MF_00671"/>
    </source>
</evidence>
<feature type="domain" description="TolB N-terminal" evidence="6">
    <location>
        <begin position="28"/>
        <end position="132"/>
    </location>
</feature>
<dbReference type="InterPro" id="IPR007195">
    <property type="entry name" value="TolB_N"/>
</dbReference>
<evidence type="ECO:0000256" key="1">
    <source>
        <dbReference type="ARBA" id="ARBA00004418"/>
    </source>
</evidence>
<proteinExistence type="inferred from homology"/>
<dbReference type="Proteomes" id="UP000606730">
    <property type="component" value="Unassembled WGS sequence"/>
</dbReference>
<feature type="chain" id="PRO_5038188819" description="Tol-Pal system protein TolB" evidence="5">
    <location>
        <begin position="24"/>
        <end position="441"/>
    </location>
</feature>
<evidence type="ECO:0000313" key="7">
    <source>
        <dbReference type="EMBL" id="GGE60304.1"/>
    </source>
</evidence>
<evidence type="ECO:0000259" key="6">
    <source>
        <dbReference type="Pfam" id="PF04052"/>
    </source>
</evidence>
<evidence type="ECO:0000256" key="4">
    <source>
        <dbReference type="ARBA" id="ARBA00022764"/>
    </source>
</evidence>
<keyword evidence="5" id="KW-0132">Cell division</keyword>
<name>A0A917AMR1_9RHOB</name>
<comment type="similarity">
    <text evidence="2 5">Belongs to the TolB family.</text>
</comment>
<dbReference type="InterPro" id="IPR011042">
    <property type="entry name" value="6-blade_b-propeller_TolB-like"/>
</dbReference>
<evidence type="ECO:0000313" key="8">
    <source>
        <dbReference type="Proteomes" id="UP000606730"/>
    </source>
</evidence>
<reference evidence="7" key="1">
    <citation type="journal article" date="2014" name="Int. J. Syst. Evol. Microbiol.">
        <title>Complete genome sequence of Corynebacterium casei LMG S-19264T (=DSM 44701T), isolated from a smear-ripened cheese.</title>
        <authorList>
            <consortium name="US DOE Joint Genome Institute (JGI-PGF)"/>
            <person name="Walter F."/>
            <person name="Albersmeier A."/>
            <person name="Kalinowski J."/>
            <person name="Ruckert C."/>
        </authorList>
    </citation>
    <scope>NUCLEOTIDE SEQUENCE</scope>
    <source>
        <strain evidence="7">CGMCC 1.16012</strain>
    </source>
</reference>
<dbReference type="RefSeq" id="WP_095595517.1">
    <property type="nucleotide sequence ID" value="NZ_BMKN01000003.1"/>
</dbReference>
<comment type="function">
    <text evidence="5">Part of the Tol-Pal system, which plays a role in outer membrane invagination during cell division and is important for maintaining outer membrane integrity.</text>
</comment>
<dbReference type="SUPFAM" id="SSF69304">
    <property type="entry name" value="Tricorn protease N-terminal domain"/>
    <property type="match status" value="1"/>
</dbReference>
<keyword evidence="5" id="KW-0131">Cell cycle</keyword>
<evidence type="ECO:0000256" key="3">
    <source>
        <dbReference type="ARBA" id="ARBA00022729"/>
    </source>
</evidence>
<dbReference type="GO" id="GO:0017038">
    <property type="term" value="P:protein import"/>
    <property type="evidence" value="ECO:0007669"/>
    <property type="project" value="InterPro"/>
</dbReference>
<evidence type="ECO:0000256" key="2">
    <source>
        <dbReference type="ARBA" id="ARBA00009820"/>
    </source>
</evidence>
<dbReference type="AlphaFoldDB" id="A0A917AMR1"/>
<feature type="signal peptide" evidence="5">
    <location>
        <begin position="1"/>
        <end position="23"/>
    </location>
</feature>
<keyword evidence="3 5" id="KW-0732">Signal</keyword>
<dbReference type="PANTHER" id="PTHR36842:SF1">
    <property type="entry name" value="PROTEIN TOLB"/>
    <property type="match status" value="1"/>
</dbReference>
<dbReference type="InterPro" id="IPR014167">
    <property type="entry name" value="Tol-Pal_TolB"/>
</dbReference>
<dbReference type="OrthoDB" id="9802240at2"/>
<dbReference type="SUPFAM" id="SSF52964">
    <property type="entry name" value="TolB, N-terminal domain"/>
    <property type="match status" value="1"/>
</dbReference>
<gene>
    <name evidence="5 7" type="primary">tolB</name>
    <name evidence="7" type="ORF">GCM10011517_29840</name>
</gene>
<dbReference type="HAMAP" id="MF_00671">
    <property type="entry name" value="TolB"/>
    <property type="match status" value="1"/>
</dbReference>
<dbReference type="EMBL" id="BMKN01000003">
    <property type="protein sequence ID" value="GGE60304.1"/>
    <property type="molecule type" value="Genomic_DNA"/>
</dbReference>
<reference evidence="7" key="2">
    <citation type="submission" date="2020-09" db="EMBL/GenBank/DDBJ databases">
        <authorList>
            <person name="Sun Q."/>
            <person name="Zhou Y."/>
        </authorList>
    </citation>
    <scope>NUCLEOTIDE SEQUENCE</scope>
    <source>
        <strain evidence="7">CGMCC 1.16012</strain>
    </source>
</reference>
<comment type="subunit">
    <text evidence="5">The Tol-Pal system is composed of five core proteins: the inner membrane proteins TolA, TolQ and TolR, the periplasmic protein TolB and the outer membrane protein Pal. They form a network linking the inner and outer membranes and the peptidoglycan layer.</text>
</comment>
<comment type="caution">
    <text evidence="7">The sequence shown here is derived from an EMBL/GenBank/DDBJ whole genome shotgun (WGS) entry which is preliminary data.</text>
</comment>
<keyword evidence="4 5" id="KW-0574">Periplasm</keyword>
<sequence length="441" mass="47421" precursor="true">MMLRTVLLALALASPFTVPTAFAQDGPLRIEIDEGVIEPLPFAAPTFIAETPRAAALAEEITRIVAADLAGTGLFREIPMAAHIGRITSFDSPVQYADWRAINAQALVTGAVNTDGTNITVKFRLFDVFSNAPLGDGLQFGGTTASLRRVAHKVADQVYSRITGEGGYFDSRVVYVAESGPKNARQKRLAVMDYDGANTSYLTDAASIVLAPRFSPAGDRVLYTSYETGFPRIYALNLNQMTRRALDDQPGTMTFAPRFAPDGNTVVFSLSQGGNTDIYSLNLANGSRQRLTSGASIDTAPSFSPDGRFIVYESDQSGSQQLYIMPAGGGEGRRISFGKGRYGTPVWSPRGDQIAFTKQYQGRFHIGVMRTDGSEERLLTASFLDEGPTWSPNGRVIMFTRETAGAGGAPALYSVDITGRNLRRVSTVGAGSDPAWSPLLP</sequence>
<keyword evidence="8" id="KW-1185">Reference proteome</keyword>
<dbReference type="GO" id="GO:0051301">
    <property type="term" value="P:cell division"/>
    <property type="evidence" value="ECO:0007669"/>
    <property type="project" value="UniProtKB-UniRule"/>
</dbReference>
<dbReference type="InterPro" id="IPR011659">
    <property type="entry name" value="WD40"/>
</dbReference>
<comment type="subcellular location">
    <subcellularLocation>
        <location evidence="1 5">Periplasm</location>
    </subcellularLocation>
</comment>
<dbReference type="Pfam" id="PF07676">
    <property type="entry name" value="PD40"/>
    <property type="match status" value="4"/>
</dbReference>
<organism evidence="7 8">
    <name type="scientific">Actibacterium pelagium</name>
    <dbReference type="NCBI Taxonomy" id="2029103"/>
    <lineage>
        <taxon>Bacteria</taxon>
        <taxon>Pseudomonadati</taxon>
        <taxon>Pseudomonadota</taxon>
        <taxon>Alphaproteobacteria</taxon>
        <taxon>Rhodobacterales</taxon>
        <taxon>Roseobacteraceae</taxon>
        <taxon>Actibacterium</taxon>
    </lineage>
</organism>
<dbReference type="GO" id="GO:0042597">
    <property type="term" value="C:periplasmic space"/>
    <property type="evidence" value="ECO:0007669"/>
    <property type="project" value="UniProtKB-SubCell"/>
</dbReference>
<protein>
    <recommendedName>
        <fullName evidence="5">Tol-Pal system protein TolB</fullName>
    </recommendedName>
</protein>
<dbReference type="PANTHER" id="PTHR36842">
    <property type="entry name" value="PROTEIN TOLB HOMOLOG"/>
    <property type="match status" value="1"/>
</dbReference>